<keyword evidence="2" id="KW-0560">Oxidoreductase</keyword>
<name>A0A1E7L8X2_9ACTN</name>
<evidence type="ECO:0000256" key="1">
    <source>
        <dbReference type="ARBA" id="ARBA00006484"/>
    </source>
</evidence>
<evidence type="ECO:0000259" key="5">
    <source>
        <dbReference type="SMART" id="SM00822"/>
    </source>
</evidence>
<comment type="caution">
    <text evidence="6">The sequence shown here is derived from an EMBL/GenBank/DDBJ whole genome shotgun (WGS) entry which is preliminary data.</text>
</comment>
<feature type="domain" description="Ketoreductase" evidence="5">
    <location>
        <begin position="2"/>
        <end position="179"/>
    </location>
</feature>
<dbReference type="GO" id="GO:0016491">
    <property type="term" value="F:oxidoreductase activity"/>
    <property type="evidence" value="ECO:0007669"/>
    <property type="project" value="UniProtKB-KW"/>
</dbReference>
<dbReference type="PANTHER" id="PTHR43976">
    <property type="entry name" value="SHORT CHAIN DEHYDROGENASE"/>
    <property type="match status" value="1"/>
</dbReference>
<feature type="region of interest" description="Disordered" evidence="4">
    <location>
        <begin position="265"/>
        <end position="285"/>
    </location>
</feature>
<organism evidence="6 7">
    <name type="scientific">Streptomyces nanshensis</name>
    <dbReference type="NCBI Taxonomy" id="518642"/>
    <lineage>
        <taxon>Bacteria</taxon>
        <taxon>Bacillati</taxon>
        <taxon>Actinomycetota</taxon>
        <taxon>Actinomycetes</taxon>
        <taxon>Kitasatosporales</taxon>
        <taxon>Streptomycetaceae</taxon>
        <taxon>Streptomyces</taxon>
    </lineage>
</organism>
<dbReference type="InterPro" id="IPR036291">
    <property type="entry name" value="NAD(P)-bd_dom_sf"/>
</dbReference>
<keyword evidence="7" id="KW-1185">Reference proteome</keyword>
<dbReference type="PRINTS" id="PR00080">
    <property type="entry name" value="SDRFAMILY"/>
</dbReference>
<dbReference type="PANTHER" id="PTHR43976:SF16">
    <property type="entry name" value="SHORT-CHAIN DEHYDROGENASE_REDUCTASE FAMILY PROTEIN"/>
    <property type="match status" value="1"/>
</dbReference>
<dbReference type="Pfam" id="PF00106">
    <property type="entry name" value="adh_short"/>
    <property type="match status" value="1"/>
</dbReference>
<protein>
    <submittedName>
        <fullName evidence="6">Short-chain dehydrogenase</fullName>
    </submittedName>
</protein>
<dbReference type="InterPro" id="IPR020904">
    <property type="entry name" value="Sc_DH/Rdtase_CS"/>
</dbReference>
<dbReference type="EMBL" id="LJGW01000126">
    <property type="protein sequence ID" value="OEV12659.1"/>
    <property type="molecule type" value="Genomic_DNA"/>
</dbReference>
<dbReference type="InterPro" id="IPR002347">
    <property type="entry name" value="SDR_fam"/>
</dbReference>
<proteinExistence type="inferred from homology"/>
<dbReference type="PROSITE" id="PS00061">
    <property type="entry name" value="ADH_SHORT"/>
    <property type="match status" value="1"/>
</dbReference>
<dbReference type="PRINTS" id="PR00081">
    <property type="entry name" value="GDHRDH"/>
</dbReference>
<dbReference type="Proteomes" id="UP000176005">
    <property type="component" value="Unassembled WGS sequence"/>
</dbReference>
<evidence type="ECO:0000256" key="2">
    <source>
        <dbReference type="ARBA" id="ARBA00023002"/>
    </source>
</evidence>
<evidence type="ECO:0000256" key="3">
    <source>
        <dbReference type="RuleBase" id="RU000363"/>
    </source>
</evidence>
<evidence type="ECO:0000313" key="7">
    <source>
        <dbReference type="Proteomes" id="UP000176005"/>
    </source>
</evidence>
<dbReference type="InterPro" id="IPR051911">
    <property type="entry name" value="SDR_oxidoreductase"/>
</dbReference>
<comment type="similarity">
    <text evidence="1 3">Belongs to the short-chain dehydrogenases/reductases (SDR) family.</text>
</comment>
<accession>A0A1E7L8X2</accession>
<dbReference type="AlphaFoldDB" id="A0A1E7L8X2"/>
<dbReference type="RefSeq" id="WP_070015918.1">
    <property type="nucleotide sequence ID" value="NZ_LJGW01000126.1"/>
</dbReference>
<dbReference type="SUPFAM" id="SSF51735">
    <property type="entry name" value="NAD(P)-binding Rossmann-fold domains"/>
    <property type="match status" value="1"/>
</dbReference>
<dbReference type="PATRIC" id="fig|518642.10.peg.1650"/>
<dbReference type="InterPro" id="IPR057326">
    <property type="entry name" value="KR_dom"/>
</dbReference>
<dbReference type="SMART" id="SM00822">
    <property type="entry name" value="PKS_KR"/>
    <property type="match status" value="1"/>
</dbReference>
<gene>
    <name evidence="6" type="ORF">AN218_07205</name>
</gene>
<dbReference type="CDD" id="cd05374">
    <property type="entry name" value="17beta-HSD-like_SDR_c"/>
    <property type="match status" value="1"/>
</dbReference>
<dbReference type="Gene3D" id="3.40.50.720">
    <property type="entry name" value="NAD(P)-binding Rossmann-like Domain"/>
    <property type="match status" value="1"/>
</dbReference>
<evidence type="ECO:0000313" key="6">
    <source>
        <dbReference type="EMBL" id="OEV12659.1"/>
    </source>
</evidence>
<reference evidence="6 7" key="1">
    <citation type="journal article" date="2016" name="Front. Microbiol.">
        <title>Comparative Genomics Analysis of Streptomyces Species Reveals Their Adaptation to the Marine Environment and Their Diversity at the Genomic Level.</title>
        <authorList>
            <person name="Tian X."/>
            <person name="Zhang Z."/>
            <person name="Yang T."/>
            <person name="Chen M."/>
            <person name="Li J."/>
            <person name="Chen F."/>
            <person name="Yang J."/>
            <person name="Li W."/>
            <person name="Zhang B."/>
            <person name="Zhang Z."/>
            <person name="Wu J."/>
            <person name="Zhang C."/>
            <person name="Long L."/>
            <person name="Xiao J."/>
        </authorList>
    </citation>
    <scope>NUCLEOTIDE SEQUENCE [LARGE SCALE GENOMIC DNA]</scope>
    <source>
        <strain evidence="6 7">SCSIO 10429</strain>
    </source>
</reference>
<evidence type="ECO:0000256" key="4">
    <source>
        <dbReference type="SAM" id="MobiDB-lite"/>
    </source>
</evidence>
<sequence length="285" mass="30660">MRTWFITGGTPGGFGMAYADAALERGDNVVLTARRPHLLDDWAARHGDRVLVQPLDVTDPHQTEQAVRAAEDRFGGVDVLVNNAGRGWYGSIEGTPDEDVRASFELNFFSVTQMLRAVLPGMRERGSGWIITMSSVAGLRSVPGFGYYSAAKHAVEGLTEALRDEVAPFGVKVLAVEPGAFRTHAYASFADEAVNETVDAYLPLIHTVRSSMVGQDGRQPGDPRRGVRAVLDAMESTPPPRRIVLGADGFAAVREQLTDMTAELNASEAASRSADFPEGAQGTED</sequence>